<proteinExistence type="predicted"/>
<evidence type="ECO:0000259" key="10">
    <source>
        <dbReference type="PROSITE" id="PS51032"/>
    </source>
</evidence>
<accession>L1I858</accession>
<keyword evidence="7" id="KW-0804">Transcription</keyword>
<evidence type="ECO:0000256" key="4">
    <source>
        <dbReference type="ARBA" id="ARBA00022833"/>
    </source>
</evidence>
<feature type="region of interest" description="Disordered" evidence="9">
    <location>
        <begin position="526"/>
        <end position="552"/>
    </location>
</feature>
<gene>
    <name evidence="11" type="ORF">GUITHDRAFT_121376</name>
</gene>
<dbReference type="InterPro" id="IPR018247">
    <property type="entry name" value="EF_Hand_1_Ca_BS"/>
</dbReference>
<dbReference type="SUPFAM" id="SSF57903">
    <property type="entry name" value="FYVE/PHD zinc finger"/>
    <property type="match status" value="1"/>
</dbReference>
<dbReference type="PROSITE" id="PS00018">
    <property type="entry name" value="EF_HAND_1"/>
    <property type="match status" value="1"/>
</dbReference>
<dbReference type="Gene3D" id="3.30.40.10">
    <property type="entry name" value="Zinc/RING finger domain, C3HC4 (zinc finger)"/>
    <property type="match status" value="1"/>
</dbReference>
<dbReference type="GO" id="GO:0008270">
    <property type="term" value="F:zinc ion binding"/>
    <property type="evidence" value="ECO:0007669"/>
    <property type="project" value="UniProtKB-KW"/>
</dbReference>
<dbReference type="SMART" id="SM00380">
    <property type="entry name" value="AP2"/>
    <property type="match status" value="1"/>
</dbReference>
<keyword evidence="4" id="KW-0862">Zinc</keyword>
<dbReference type="InterPro" id="IPR011011">
    <property type="entry name" value="Znf_FYVE_PHD"/>
</dbReference>
<dbReference type="EnsemblProtists" id="EKX32446">
    <property type="protein sequence ID" value="EKX32446"/>
    <property type="gene ID" value="GUITHDRAFT_121376"/>
</dbReference>
<keyword evidence="5" id="KW-0805">Transcription regulation</keyword>
<dbReference type="KEGG" id="gtt:GUITHDRAFT_121376"/>
<dbReference type="AlphaFoldDB" id="L1I858"/>
<dbReference type="InterPro" id="IPR001965">
    <property type="entry name" value="Znf_PHD"/>
</dbReference>
<dbReference type="Gene3D" id="3.30.730.10">
    <property type="entry name" value="AP2/ERF domain"/>
    <property type="match status" value="1"/>
</dbReference>
<dbReference type="InterPro" id="IPR001471">
    <property type="entry name" value="AP2/ERF_dom"/>
</dbReference>
<feature type="compositionally biased region" description="Acidic residues" evidence="9">
    <location>
        <begin position="946"/>
        <end position="963"/>
    </location>
</feature>
<reference evidence="13" key="2">
    <citation type="submission" date="2012-11" db="EMBL/GenBank/DDBJ databases">
        <authorList>
            <person name="Kuo A."/>
            <person name="Curtis B.A."/>
            <person name="Tanifuji G."/>
            <person name="Burki F."/>
            <person name="Gruber A."/>
            <person name="Irimia M."/>
            <person name="Maruyama S."/>
            <person name="Arias M.C."/>
            <person name="Ball S.G."/>
            <person name="Gile G.H."/>
            <person name="Hirakawa Y."/>
            <person name="Hopkins J.F."/>
            <person name="Rensing S.A."/>
            <person name="Schmutz J."/>
            <person name="Symeonidi A."/>
            <person name="Elias M."/>
            <person name="Eveleigh R.J."/>
            <person name="Herman E.K."/>
            <person name="Klute M.J."/>
            <person name="Nakayama T."/>
            <person name="Obornik M."/>
            <person name="Reyes-Prieto A."/>
            <person name="Armbrust E.V."/>
            <person name="Aves S.J."/>
            <person name="Beiko R.G."/>
            <person name="Coutinho P."/>
            <person name="Dacks J.B."/>
            <person name="Durnford D.G."/>
            <person name="Fast N.M."/>
            <person name="Green B.R."/>
            <person name="Grisdale C."/>
            <person name="Hempe F."/>
            <person name="Henrissat B."/>
            <person name="Hoppner M.P."/>
            <person name="Ishida K.-I."/>
            <person name="Kim E."/>
            <person name="Koreny L."/>
            <person name="Kroth P.G."/>
            <person name="Liu Y."/>
            <person name="Malik S.-B."/>
            <person name="Maier U.G."/>
            <person name="McRose D."/>
            <person name="Mock T."/>
            <person name="Neilson J.A."/>
            <person name="Onodera N.T."/>
            <person name="Poole A.M."/>
            <person name="Pritham E.J."/>
            <person name="Richards T.A."/>
            <person name="Rocap G."/>
            <person name="Roy S.W."/>
            <person name="Sarai C."/>
            <person name="Schaack S."/>
            <person name="Shirato S."/>
            <person name="Slamovits C.H."/>
            <person name="Spencer D.F."/>
            <person name="Suzuki S."/>
            <person name="Worden A.Z."/>
            <person name="Zauner S."/>
            <person name="Barry K."/>
            <person name="Bell C."/>
            <person name="Bharti A.K."/>
            <person name="Crow J.A."/>
            <person name="Grimwood J."/>
            <person name="Kramer R."/>
            <person name="Lindquist E."/>
            <person name="Lucas S."/>
            <person name="Salamov A."/>
            <person name="McFadden G.I."/>
            <person name="Lane C.E."/>
            <person name="Keeling P.J."/>
            <person name="Gray M.W."/>
            <person name="Grigoriev I.V."/>
            <person name="Archibald J.M."/>
        </authorList>
    </citation>
    <scope>NUCLEOTIDE SEQUENCE</scope>
    <source>
        <strain evidence="13">CCMP2712</strain>
    </source>
</reference>
<feature type="region of interest" description="Disordered" evidence="9">
    <location>
        <begin position="866"/>
        <end position="897"/>
    </location>
</feature>
<dbReference type="SUPFAM" id="SSF54171">
    <property type="entry name" value="DNA-binding domain"/>
    <property type="match status" value="1"/>
</dbReference>
<dbReference type="OrthoDB" id="79252at2759"/>
<organism evidence="11">
    <name type="scientific">Guillardia theta (strain CCMP2712)</name>
    <name type="common">Cryptophyte</name>
    <dbReference type="NCBI Taxonomy" id="905079"/>
    <lineage>
        <taxon>Eukaryota</taxon>
        <taxon>Cryptophyceae</taxon>
        <taxon>Pyrenomonadales</taxon>
        <taxon>Geminigeraceae</taxon>
        <taxon>Guillardia</taxon>
    </lineage>
</organism>
<feature type="region of interest" description="Disordered" evidence="9">
    <location>
        <begin position="158"/>
        <end position="197"/>
    </location>
</feature>
<evidence type="ECO:0000256" key="9">
    <source>
        <dbReference type="SAM" id="MobiDB-lite"/>
    </source>
</evidence>
<dbReference type="PaxDb" id="55529-EKX32446"/>
<dbReference type="EMBL" id="JH993189">
    <property type="protein sequence ID" value="EKX32446.1"/>
    <property type="molecule type" value="Genomic_DNA"/>
</dbReference>
<dbReference type="InterPro" id="IPR036955">
    <property type="entry name" value="AP2/ERF_dom_sf"/>
</dbReference>
<feature type="compositionally biased region" description="Polar residues" evidence="9">
    <location>
        <begin position="965"/>
        <end position="979"/>
    </location>
</feature>
<evidence type="ECO:0000256" key="1">
    <source>
        <dbReference type="ARBA" id="ARBA00004123"/>
    </source>
</evidence>
<name>L1I858_GUITC</name>
<evidence type="ECO:0000313" key="13">
    <source>
        <dbReference type="Proteomes" id="UP000011087"/>
    </source>
</evidence>
<dbReference type="GeneID" id="17289184"/>
<dbReference type="CDD" id="cd15517">
    <property type="entry name" value="PHD_TCF19_like"/>
    <property type="match status" value="1"/>
</dbReference>
<feature type="compositionally biased region" description="Polar residues" evidence="9">
    <location>
        <begin position="11"/>
        <end position="29"/>
    </location>
</feature>
<feature type="compositionally biased region" description="Acidic residues" evidence="9">
    <location>
        <begin position="541"/>
        <end position="552"/>
    </location>
</feature>
<feature type="compositionally biased region" description="Polar residues" evidence="9">
    <location>
        <begin position="527"/>
        <end position="540"/>
    </location>
</feature>
<protein>
    <recommendedName>
        <fullName evidence="10">AP2/ERF domain-containing protein</fullName>
    </recommendedName>
</protein>
<dbReference type="PROSITE" id="PS51032">
    <property type="entry name" value="AP2_ERF"/>
    <property type="match status" value="1"/>
</dbReference>
<feature type="compositionally biased region" description="Polar residues" evidence="9">
    <location>
        <begin position="182"/>
        <end position="192"/>
    </location>
</feature>
<evidence type="ECO:0000256" key="3">
    <source>
        <dbReference type="ARBA" id="ARBA00022771"/>
    </source>
</evidence>
<dbReference type="InterPro" id="IPR013083">
    <property type="entry name" value="Znf_RING/FYVE/PHD"/>
</dbReference>
<sequence>MSEDLEAMNEPISSNSDDESSQNMESSSMYVGPIPKPRAPKSSHYRGVSKTVRGKWQARLCVNSTQRNLGCSFKTPEDAARVWDAAAILHFGTVLELKQEQDLNEKDGMPRDATLEAASSHPVNVSYTAVPVVQAYPSQAVYIYPMGSYSCAQSVDYDLRPSESNEGPSPEPIEKPNKSHKTNSQPTSTKISRLQPGENLEAVNEQEFCPEETHILPTLRGALVDPGFVPICEDDYDGSGMLGWNEFQRAFRGQGVPMSNLQQMYRSYKRGAEAPIKEHYPDVDLRRAEEEAAHMRSMMANGLSQFLDTLDEYGLKDEILANEELLRGNFIATNWNDFQKLFRGRGRPMNELQELYKKYKSYVLREDSSPVQKQIETQNEKSFTNKISRENDPAGVERGSVVEIINKVPNNQIQESRLETLSEAPANTHLSAIENAREEAENGLQATTFQDNTLQVHHGDKHKKKHFIEIGADHGLCSICNGETESDLWVECDECKAWQHQLCCGYLSELDILEQHFCDECLEKKNSGQGNPSQGGADAQTQEDLDDEGDVSDDAGKGVDRWLVYSSQSGLFTTHYTSVKYKCEEFEKKLDGYEWRQGRRVIDVDLAVAGEKCQALLFQALVQETMLIGRLRLLVRENLVLGGLIQMQTTFCIYKIMRRRRDSLEPSREFEPSTLKVPIWPSQDFRYVRDLFLSPRDRLLVTIGHVVPSELVDRKKLNELSLLSVKPLVQLVAQDEMMRELRMKMKMHLQGLKRPSAKHAVELASSCVHEGEQKRKVDEVSGGLDEGENSAKKLRHVSRAEDGSFIGKVSIPSKLSGEADDKIVELGRFESEEEAAEACNTYLSKFPQQRVKSLLFSPVGSSCLDQQRREEKGEGRQSVSAPSQLGGDRPSCKTGAQGRVSSSCVLKLLKPLVKGCPTLLVQLDSGRQEGGSACQTSLWEEKMFELELEDEESEQESNEEEEIYCNTNTSSTGNEQGTASRRPLEDDSCGVKATSSSDTSKEDERIARELAQHVRQPLAELQPSASEEKARASGYSQLLLECNSCHSICGVAKDQLGKTLECPICRQRFRACSPRA</sequence>
<keyword evidence="6" id="KW-0238">DNA-binding</keyword>
<keyword evidence="2" id="KW-0479">Metal-binding</keyword>
<feature type="compositionally biased region" description="Basic and acidic residues" evidence="9">
    <location>
        <begin position="866"/>
        <end position="875"/>
    </location>
</feature>
<dbReference type="GO" id="GO:0003700">
    <property type="term" value="F:DNA-binding transcription factor activity"/>
    <property type="evidence" value="ECO:0007669"/>
    <property type="project" value="InterPro"/>
</dbReference>
<evidence type="ECO:0000256" key="7">
    <source>
        <dbReference type="ARBA" id="ARBA00023163"/>
    </source>
</evidence>
<dbReference type="RefSeq" id="XP_005819426.1">
    <property type="nucleotide sequence ID" value="XM_005819369.1"/>
</dbReference>
<dbReference type="GO" id="GO:0005634">
    <property type="term" value="C:nucleus"/>
    <property type="evidence" value="ECO:0007669"/>
    <property type="project" value="UniProtKB-SubCell"/>
</dbReference>
<dbReference type="InterPro" id="IPR016177">
    <property type="entry name" value="DNA-bd_dom_sf"/>
</dbReference>
<evidence type="ECO:0000256" key="5">
    <source>
        <dbReference type="ARBA" id="ARBA00023015"/>
    </source>
</evidence>
<evidence type="ECO:0000256" key="2">
    <source>
        <dbReference type="ARBA" id="ARBA00022723"/>
    </source>
</evidence>
<dbReference type="GO" id="GO:0003677">
    <property type="term" value="F:DNA binding"/>
    <property type="evidence" value="ECO:0007669"/>
    <property type="project" value="UniProtKB-KW"/>
</dbReference>
<feature type="region of interest" description="Disordered" evidence="9">
    <location>
        <begin position="1"/>
        <end position="48"/>
    </location>
</feature>
<dbReference type="HOGENOM" id="CLU_286900_0_0_1"/>
<evidence type="ECO:0000256" key="8">
    <source>
        <dbReference type="ARBA" id="ARBA00023242"/>
    </source>
</evidence>
<dbReference type="SMART" id="SM00249">
    <property type="entry name" value="PHD"/>
    <property type="match status" value="1"/>
</dbReference>
<reference evidence="12" key="3">
    <citation type="submission" date="2016-03" db="UniProtKB">
        <authorList>
            <consortium name="EnsemblProtists"/>
        </authorList>
    </citation>
    <scope>IDENTIFICATION</scope>
</reference>
<reference evidence="11 13" key="1">
    <citation type="journal article" date="2012" name="Nature">
        <title>Algal genomes reveal evolutionary mosaicism and the fate of nucleomorphs.</title>
        <authorList>
            <consortium name="DOE Joint Genome Institute"/>
            <person name="Curtis B.A."/>
            <person name="Tanifuji G."/>
            <person name="Burki F."/>
            <person name="Gruber A."/>
            <person name="Irimia M."/>
            <person name="Maruyama S."/>
            <person name="Arias M.C."/>
            <person name="Ball S.G."/>
            <person name="Gile G.H."/>
            <person name="Hirakawa Y."/>
            <person name="Hopkins J.F."/>
            <person name="Kuo A."/>
            <person name="Rensing S.A."/>
            <person name="Schmutz J."/>
            <person name="Symeonidi A."/>
            <person name="Elias M."/>
            <person name="Eveleigh R.J."/>
            <person name="Herman E.K."/>
            <person name="Klute M.J."/>
            <person name="Nakayama T."/>
            <person name="Obornik M."/>
            <person name="Reyes-Prieto A."/>
            <person name="Armbrust E.V."/>
            <person name="Aves S.J."/>
            <person name="Beiko R.G."/>
            <person name="Coutinho P."/>
            <person name="Dacks J.B."/>
            <person name="Durnford D.G."/>
            <person name="Fast N.M."/>
            <person name="Green B.R."/>
            <person name="Grisdale C.J."/>
            <person name="Hempel F."/>
            <person name="Henrissat B."/>
            <person name="Hoppner M.P."/>
            <person name="Ishida K."/>
            <person name="Kim E."/>
            <person name="Koreny L."/>
            <person name="Kroth P.G."/>
            <person name="Liu Y."/>
            <person name="Malik S.B."/>
            <person name="Maier U.G."/>
            <person name="McRose D."/>
            <person name="Mock T."/>
            <person name="Neilson J.A."/>
            <person name="Onodera N.T."/>
            <person name="Poole A.M."/>
            <person name="Pritham E.J."/>
            <person name="Richards T.A."/>
            <person name="Rocap G."/>
            <person name="Roy S.W."/>
            <person name="Sarai C."/>
            <person name="Schaack S."/>
            <person name="Shirato S."/>
            <person name="Slamovits C.H."/>
            <person name="Spencer D.F."/>
            <person name="Suzuki S."/>
            <person name="Worden A.Z."/>
            <person name="Zauner S."/>
            <person name="Barry K."/>
            <person name="Bell C."/>
            <person name="Bharti A.K."/>
            <person name="Crow J.A."/>
            <person name="Grimwood J."/>
            <person name="Kramer R."/>
            <person name="Lindquist E."/>
            <person name="Lucas S."/>
            <person name="Salamov A."/>
            <person name="McFadden G.I."/>
            <person name="Lane C.E."/>
            <person name="Keeling P.J."/>
            <person name="Gray M.W."/>
            <person name="Grigoriev I.V."/>
            <person name="Archibald J.M."/>
        </authorList>
    </citation>
    <scope>NUCLEOTIDE SEQUENCE</scope>
    <source>
        <strain evidence="11 13">CCMP2712</strain>
    </source>
</reference>
<feature type="domain" description="AP2/ERF" evidence="10">
    <location>
        <begin position="44"/>
        <end position="100"/>
    </location>
</feature>
<feature type="region of interest" description="Disordered" evidence="9">
    <location>
        <begin position="946"/>
        <end position="1006"/>
    </location>
</feature>
<keyword evidence="3" id="KW-0863">Zinc-finger</keyword>
<evidence type="ECO:0000313" key="11">
    <source>
        <dbReference type="EMBL" id="EKX32446.1"/>
    </source>
</evidence>
<evidence type="ECO:0000256" key="6">
    <source>
        <dbReference type="ARBA" id="ARBA00023125"/>
    </source>
</evidence>
<dbReference type="Proteomes" id="UP000011087">
    <property type="component" value="Unassembled WGS sequence"/>
</dbReference>
<comment type="subcellular location">
    <subcellularLocation>
        <location evidence="1">Nucleus</location>
    </subcellularLocation>
</comment>
<keyword evidence="8" id="KW-0539">Nucleus</keyword>
<evidence type="ECO:0000313" key="12">
    <source>
        <dbReference type="EnsemblProtists" id="EKX32446"/>
    </source>
</evidence>
<keyword evidence="13" id="KW-1185">Reference proteome</keyword>